<evidence type="ECO:0000259" key="7">
    <source>
        <dbReference type="Pfam" id="PF02687"/>
    </source>
</evidence>
<evidence type="ECO:0000313" key="9">
    <source>
        <dbReference type="Proteomes" id="UP000040576"/>
    </source>
</evidence>
<keyword evidence="9" id="KW-1185">Reference proteome</keyword>
<dbReference type="AlphaFoldDB" id="A0A090IVW6"/>
<evidence type="ECO:0000256" key="6">
    <source>
        <dbReference type="SAM" id="Phobius"/>
    </source>
</evidence>
<sequence length="189" mass="21323">MGGNHHFVSNSYLVKTKNLTNNQEAQLSQKLRDTDKVQNTSFISTQVEKQDSLSRSLQPVVLIFIVLSGTLAFVVLYNLTNINISERERELATIKVLGFFDNEVTMYIVRENVIFTIFGILVGFGIGKMLTWFIITMASSDLVTFPLIIPWESYLISAAMTTVFSAIVMVVTHLKLKHINMIEALKSNE</sequence>
<evidence type="ECO:0000256" key="3">
    <source>
        <dbReference type="ARBA" id="ARBA00022692"/>
    </source>
</evidence>
<evidence type="ECO:0000313" key="8">
    <source>
        <dbReference type="EMBL" id="CEE00573.1"/>
    </source>
</evidence>
<keyword evidence="5 6" id="KW-0472">Membrane</keyword>
<dbReference type="PANTHER" id="PTHR30287">
    <property type="entry name" value="MEMBRANE COMPONENT OF PREDICTED ABC SUPERFAMILY METABOLITE UPTAKE TRANSPORTER"/>
    <property type="match status" value="1"/>
</dbReference>
<dbReference type="InterPro" id="IPR003838">
    <property type="entry name" value="ABC3_permease_C"/>
</dbReference>
<name>A0A090IVW6_9BACI</name>
<evidence type="ECO:0000256" key="5">
    <source>
        <dbReference type="ARBA" id="ARBA00023136"/>
    </source>
</evidence>
<evidence type="ECO:0000256" key="2">
    <source>
        <dbReference type="ARBA" id="ARBA00022475"/>
    </source>
</evidence>
<keyword evidence="2" id="KW-1003">Cell membrane</keyword>
<reference evidence="8 9" key="1">
    <citation type="submission" date="2014-07" db="EMBL/GenBank/DDBJ databases">
        <authorList>
            <person name="Wibberg Daniel"/>
        </authorList>
    </citation>
    <scope>NUCLEOTIDE SEQUENCE [LARGE SCALE GENOMIC DNA]</scope>
</reference>
<proteinExistence type="predicted"/>
<comment type="subcellular location">
    <subcellularLocation>
        <location evidence="1">Cell membrane</location>
        <topology evidence="1">Multi-pass membrane protein</topology>
    </subcellularLocation>
</comment>
<protein>
    <submittedName>
        <fullName evidence="8">Permease family protein</fullName>
    </submittedName>
</protein>
<dbReference type="GO" id="GO:0005886">
    <property type="term" value="C:plasma membrane"/>
    <property type="evidence" value="ECO:0007669"/>
    <property type="project" value="UniProtKB-SubCell"/>
</dbReference>
<dbReference type="InterPro" id="IPR038766">
    <property type="entry name" value="Membrane_comp_ABC_pdt"/>
</dbReference>
<feature type="transmembrane region" description="Helical" evidence="6">
    <location>
        <begin position="113"/>
        <end position="135"/>
    </location>
</feature>
<dbReference type="Pfam" id="PF02687">
    <property type="entry name" value="FtsX"/>
    <property type="match status" value="1"/>
</dbReference>
<dbReference type="Proteomes" id="UP000040576">
    <property type="component" value="Unassembled WGS sequence"/>
</dbReference>
<keyword evidence="3 6" id="KW-0812">Transmembrane</keyword>
<gene>
    <name evidence="8" type="primary">ylbB</name>
    <name evidence="8" type="ORF">BT1A1_0721</name>
</gene>
<dbReference type="EMBL" id="CCRF01000026">
    <property type="protein sequence ID" value="CEE00573.1"/>
    <property type="molecule type" value="Genomic_DNA"/>
</dbReference>
<dbReference type="PANTHER" id="PTHR30287:SF1">
    <property type="entry name" value="INNER MEMBRANE PROTEIN"/>
    <property type="match status" value="1"/>
</dbReference>
<feature type="transmembrane region" description="Helical" evidence="6">
    <location>
        <begin position="60"/>
        <end position="79"/>
    </location>
</feature>
<feature type="transmembrane region" description="Helical" evidence="6">
    <location>
        <begin position="155"/>
        <end position="176"/>
    </location>
</feature>
<accession>A0A090IVW6</accession>
<evidence type="ECO:0000256" key="1">
    <source>
        <dbReference type="ARBA" id="ARBA00004651"/>
    </source>
</evidence>
<organism evidence="8 9">
    <name type="scientific">Caldibacillus thermoamylovorans</name>
    <dbReference type="NCBI Taxonomy" id="35841"/>
    <lineage>
        <taxon>Bacteria</taxon>
        <taxon>Bacillati</taxon>
        <taxon>Bacillota</taxon>
        <taxon>Bacilli</taxon>
        <taxon>Bacillales</taxon>
        <taxon>Bacillaceae</taxon>
        <taxon>Caldibacillus</taxon>
    </lineage>
</organism>
<evidence type="ECO:0000256" key="4">
    <source>
        <dbReference type="ARBA" id="ARBA00022989"/>
    </source>
</evidence>
<keyword evidence="4 6" id="KW-1133">Transmembrane helix</keyword>
<feature type="domain" description="ABC3 transporter permease C-terminal" evidence="7">
    <location>
        <begin position="63"/>
        <end position="180"/>
    </location>
</feature>